<reference evidence="2 3" key="3">
    <citation type="journal article" date="2015" name="Genome Announc.">
        <title>Draft Genome Sequence of the Archiascomycetous Yeast Saitoella complicata.</title>
        <authorList>
            <person name="Yamauchi K."/>
            <person name="Kondo S."/>
            <person name="Hamamoto M."/>
            <person name="Takahashi Y."/>
            <person name="Ogura Y."/>
            <person name="Hayashi T."/>
            <person name="Nishida H."/>
        </authorList>
    </citation>
    <scope>NUCLEOTIDE SEQUENCE [LARGE SCALE GENOMIC DNA]</scope>
    <source>
        <strain evidence="2 3">NRRL Y-17804</strain>
    </source>
</reference>
<proteinExistence type="predicted"/>
<dbReference type="SUPFAM" id="SSF81383">
    <property type="entry name" value="F-box domain"/>
    <property type="match status" value="1"/>
</dbReference>
<protein>
    <recommendedName>
        <fullName evidence="4">F-box domain-containing protein</fullName>
    </recommendedName>
</protein>
<reference evidence="2 3" key="2">
    <citation type="journal article" date="2014" name="J. Gen. Appl. Microbiol.">
        <title>The early diverging ascomycetous budding yeast Saitoella complicata has three histone deacetylases belonging to the Clr6, Hos2, and Rpd3 lineages.</title>
        <authorList>
            <person name="Nishida H."/>
            <person name="Matsumoto T."/>
            <person name="Kondo S."/>
            <person name="Hamamoto M."/>
            <person name="Yoshikawa H."/>
        </authorList>
    </citation>
    <scope>NUCLEOTIDE SEQUENCE [LARGE SCALE GENOMIC DNA]</scope>
    <source>
        <strain evidence="2 3">NRRL Y-17804</strain>
    </source>
</reference>
<evidence type="ECO:0000256" key="1">
    <source>
        <dbReference type="SAM" id="MobiDB-lite"/>
    </source>
</evidence>
<feature type="region of interest" description="Disordered" evidence="1">
    <location>
        <begin position="574"/>
        <end position="603"/>
    </location>
</feature>
<accession>A0A0E9NFY7</accession>
<dbReference type="Proteomes" id="UP000033140">
    <property type="component" value="Unassembled WGS sequence"/>
</dbReference>
<dbReference type="STRING" id="698492.A0A0E9NFY7"/>
<sequence>MKPHLELVVDQLSTGFEKYSTCCLRRGWLTPGPPHTSPAQREPDDSTQPPPPISTPNDTTFFSDFLVAMSATTTSTLSMLDLFGSGTGAIAKAAAPSLTGLEAAVPASIDDESITSSCDEALPAYPHLEGLPDVCLLEIIPYLDGLNAFSRVNKRFYLMTQDPYVRSLYFLRRYGPRLAFFMSIRCHPRALTVQVAQNLHRQGAHISRLLGQLVTKNYSQNRIAIGSWETFGSKRFTIGLSLQTFVFLMQVCCEKYGSSLWPRSTDDWESFDEFMMKDGDSSRRQVLELVECAQFTPLPLCEDDRRRIVDTFVLASDREEDIKYLEAAGYMDIIDLDDLGARVMRAAFRIATSTTTLKPAVSYLLSRGFKFTETLLIELISSCRYDMPNPTLATLSKMPDIAPLLPGALTRVIRARFDHRPFVLVVDNMKPIYHYFPEVRDQVREKYRGLIREGPGWPLLGSRYISAYQEGMAVDVPDFLCEILGPDDEKICGPIMDKVICFEATGGINRYSYGYASGASPHTHESVFDKLVNRGVKLRREHLQILAAHECDPSWLDKYFCILQNQLLAEKKEKEAPRKAARAVSDEDWTDAPSTRTRNRNSRIITEQDVGGPCTRTRNRTAEVARLNAEANKDPLEAWIKAFEECLTTLRGYNLQGTKKRKVHKSQKASHMYLINKVEGLLKEVKAGNIILMGWFCSLGAIGSQGVGWSFPWSVSYELWLSQSLRNPPF</sequence>
<evidence type="ECO:0008006" key="4">
    <source>
        <dbReference type="Google" id="ProtNLM"/>
    </source>
</evidence>
<gene>
    <name evidence="2" type="ORF">G7K_2956-t1</name>
</gene>
<dbReference type="CDD" id="cd09917">
    <property type="entry name" value="F-box_SF"/>
    <property type="match status" value="1"/>
</dbReference>
<name>A0A0E9NFY7_SAICN</name>
<evidence type="ECO:0000313" key="3">
    <source>
        <dbReference type="Proteomes" id="UP000033140"/>
    </source>
</evidence>
<comment type="caution">
    <text evidence="2">The sequence shown here is derived from an EMBL/GenBank/DDBJ whole genome shotgun (WGS) entry which is preliminary data.</text>
</comment>
<dbReference type="InterPro" id="IPR036047">
    <property type="entry name" value="F-box-like_dom_sf"/>
</dbReference>
<keyword evidence="3" id="KW-1185">Reference proteome</keyword>
<evidence type="ECO:0000313" key="2">
    <source>
        <dbReference type="EMBL" id="GAO48787.1"/>
    </source>
</evidence>
<dbReference type="AlphaFoldDB" id="A0A0E9NFY7"/>
<feature type="region of interest" description="Disordered" evidence="1">
    <location>
        <begin position="30"/>
        <end position="55"/>
    </location>
</feature>
<organism evidence="2 3">
    <name type="scientific">Saitoella complicata (strain BCRC 22490 / CBS 7301 / JCM 7358 / NBRC 10748 / NRRL Y-17804)</name>
    <dbReference type="NCBI Taxonomy" id="698492"/>
    <lineage>
        <taxon>Eukaryota</taxon>
        <taxon>Fungi</taxon>
        <taxon>Dikarya</taxon>
        <taxon>Ascomycota</taxon>
        <taxon>Taphrinomycotina</taxon>
        <taxon>Taphrinomycotina incertae sedis</taxon>
        <taxon>Saitoella</taxon>
    </lineage>
</organism>
<reference evidence="2 3" key="1">
    <citation type="journal article" date="2011" name="J. Gen. Appl. Microbiol.">
        <title>Draft genome sequencing of the enigmatic yeast Saitoella complicata.</title>
        <authorList>
            <person name="Nishida H."/>
            <person name="Hamamoto M."/>
            <person name="Sugiyama J."/>
        </authorList>
    </citation>
    <scope>NUCLEOTIDE SEQUENCE [LARGE SCALE GENOMIC DNA]</scope>
    <source>
        <strain evidence="2 3">NRRL Y-17804</strain>
    </source>
</reference>
<dbReference type="EMBL" id="BACD03000017">
    <property type="protein sequence ID" value="GAO48787.1"/>
    <property type="molecule type" value="Genomic_DNA"/>
</dbReference>